<reference evidence="1" key="1">
    <citation type="journal article" date="2020" name="mSystems">
        <title>Genome- and Community-Level Interaction Insights into Carbon Utilization and Element Cycling Functions of Hydrothermarchaeota in Hydrothermal Sediment.</title>
        <authorList>
            <person name="Zhou Z."/>
            <person name="Liu Y."/>
            <person name="Xu W."/>
            <person name="Pan J."/>
            <person name="Luo Z.H."/>
            <person name="Li M."/>
        </authorList>
    </citation>
    <scope>NUCLEOTIDE SEQUENCE [LARGE SCALE GENOMIC DNA]</scope>
    <source>
        <strain evidence="1">SpSt-609</strain>
    </source>
</reference>
<gene>
    <name evidence="1" type="ORF">ENT77_06590</name>
</gene>
<dbReference type="AlphaFoldDB" id="A0A7C4W3M4"/>
<protein>
    <recommendedName>
        <fullName evidence="2">DUF3855 domain-containing protein</fullName>
    </recommendedName>
</protein>
<evidence type="ECO:0000313" key="1">
    <source>
        <dbReference type="EMBL" id="HGU40849.1"/>
    </source>
</evidence>
<name>A0A7C4W3M4_9BACT</name>
<evidence type="ECO:0008006" key="2">
    <source>
        <dbReference type="Google" id="ProtNLM"/>
    </source>
</evidence>
<dbReference type="EMBL" id="DSZY01000030">
    <property type="protein sequence ID" value="HGU40849.1"/>
    <property type="molecule type" value="Genomic_DNA"/>
</dbReference>
<comment type="caution">
    <text evidence="1">The sequence shown here is derived from an EMBL/GenBank/DDBJ whole genome shotgun (WGS) entry which is preliminary data.</text>
</comment>
<accession>A0A7C4W3M4</accession>
<proteinExistence type="predicted"/>
<organism evidence="1">
    <name type="scientific">Fervidobacterium thailandense</name>
    <dbReference type="NCBI Taxonomy" id="1008305"/>
    <lineage>
        <taxon>Bacteria</taxon>
        <taxon>Thermotogati</taxon>
        <taxon>Thermotogota</taxon>
        <taxon>Thermotogae</taxon>
        <taxon>Thermotogales</taxon>
        <taxon>Fervidobacteriaceae</taxon>
        <taxon>Fervidobacterium</taxon>
    </lineage>
</organism>
<sequence length="179" mass="21174">MSERRLKMRFLDGVNVTYVKKSEKEKLKRFISEVSKFDTTLSFQPLNSPVYGSYRVELYEIDEEREKIPAIKLTVFVSASDPIDWLMKHDDQVNMSLDEAVHVVDTEILEISEKENILSLSLEQHKIYAFVSKTRTANMSLREMVLEVLKKFFREEFGIEFSEEEYELELHPELSDYFL</sequence>